<evidence type="ECO:0000313" key="1">
    <source>
        <dbReference type="EMBL" id="OBS83424.1"/>
    </source>
</evidence>
<dbReference type="OrthoDB" id="9950359at2759"/>
<sequence>SDGPEFKTVHDNTKQKLKVSFSSLDLVLHLEALLSLMDFLSSAVPSSDSSSSQKESELKSLVGESKGLAIKAVPSTSEGDVFDLKVTAELNAFNIFVCDQKSNIADIKIH</sequence>
<protein>
    <submittedName>
        <fullName evidence="1">Uncharacterized protein</fullName>
    </submittedName>
</protein>
<accession>A0A1A6HYX8</accession>
<dbReference type="AlphaFoldDB" id="A0A1A6HYX8"/>
<gene>
    <name evidence="1" type="ORF">A6R68_22586</name>
</gene>
<organism evidence="1 2">
    <name type="scientific">Neotoma lepida</name>
    <name type="common">Desert woodrat</name>
    <dbReference type="NCBI Taxonomy" id="56216"/>
    <lineage>
        <taxon>Eukaryota</taxon>
        <taxon>Metazoa</taxon>
        <taxon>Chordata</taxon>
        <taxon>Craniata</taxon>
        <taxon>Vertebrata</taxon>
        <taxon>Euteleostomi</taxon>
        <taxon>Mammalia</taxon>
        <taxon>Eutheria</taxon>
        <taxon>Euarchontoglires</taxon>
        <taxon>Glires</taxon>
        <taxon>Rodentia</taxon>
        <taxon>Myomorpha</taxon>
        <taxon>Muroidea</taxon>
        <taxon>Cricetidae</taxon>
        <taxon>Neotominae</taxon>
        <taxon>Neotoma</taxon>
    </lineage>
</organism>
<reference evidence="1 2" key="1">
    <citation type="submission" date="2016-06" db="EMBL/GenBank/DDBJ databases">
        <title>The Draft Genome Sequence and Annotation of the Desert Woodrat Neotoma lepida.</title>
        <authorList>
            <person name="Campbell M."/>
            <person name="Oakeson K.F."/>
            <person name="Yandell M."/>
            <person name="Halpert J.R."/>
            <person name="Dearing D."/>
        </authorList>
    </citation>
    <scope>NUCLEOTIDE SEQUENCE [LARGE SCALE GENOMIC DNA]</scope>
    <source>
        <strain evidence="1">417</strain>
        <tissue evidence="1">Liver</tissue>
    </source>
</reference>
<feature type="non-terminal residue" evidence="1">
    <location>
        <position position="1"/>
    </location>
</feature>
<keyword evidence="2" id="KW-1185">Reference proteome</keyword>
<dbReference type="EMBL" id="LZPO01006935">
    <property type="protein sequence ID" value="OBS83424.1"/>
    <property type="molecule type" value="Genomic_DNA"/>
</dbReference>
<name>A0A1A6HYX8_NEOLE</name>
<comment type="caution">
    <text evidence="1">The sequence shown here is derived from an EMBL/GenBank/DDBJ whole genome shotgun (WGS) entry which is preliminary data.</text>
</comment>
<evidence type="ECO:0000313" key="2">
    <source>
        <dbReference type="Proteomes" id="UP000092124"/>
    </source>
</evidence>
<proteinExistence type="predicted"/>
<dbReference type="Proteomes" id="UP000092124">
    <property type="component" value="Unassembled WGS sequence"/>
</dbReference>
<feature type="non-terminal residue" evidence="1">
    <location>
        <position position="110"/>
    </location>
</feature>
<dbReference type="STRING" id="56216.A0A1A6HYX8"/>